<protein>
    <recommendedName>
        <fullName evidence="5">Cardiomyopathy-associated protein 5</fullName>
    </recommendedName>
</protein>
<dbReference type="AlphaFoldDB" id="A0AAV0EAW1"/>
<feature type="compositionally biased region" description="Polar residues" evidence="1">
    <location>
        <begin position="403"/>
        <end position="416"/>
    </location>
</feature>
<keyword evidence="4" id="KW-1185">Reference proteome</keyword>
<feature type="region of interest" description="Disordered" evidence="1">
    <location>
        <begin position="401"/>
        <end position="457"/>
    </location>
</feature>
<dbReference type="PANTHER" id="PTHR33870">
    <property type="entry name" value="CARDIOMYOPATHY-ASSOCIATED PROTEIN"/>
    <property type="match status" value="1"/>
</dbReference>
<keyword evidence="2" id="KW-1133">Transmembrane helix</keyword>
<feature type="region of interest" description="Disordered" evidence="1">
    <location>
        <begin position="538"/>
        <end position="572"/>
    </location>
</feature>
<dbReference type="PANTHER" id="PTHR33870:SF16">
    <property type="entry name" value="PROTEIN, PUTATIVE-RELATED"/>
    <property type="match status" value="1"/>
</dbReference>
<dbReference type="EMBL" id="CAMAPF010000919">
    <property type="protein sequence ID" value="CAH9121008.1"/>
    <property type="molecule type" value="Genomic_DNA"/>
</dbReference>
<feature type="compositionally biased region" description="Basic and acidic residues" evidence="1">
    <location>
        <begin position="762"/>
        <end position="777"/>
    </location>
</feature>
<reference evidence="3" key="1">
    <citation type="submission" date="2022-07" db="EMBL/GenBank/DDBJ databases">
        <authorList>
            <person name="Macas J."/>
            <person name="Novak P."/>
            <person name="Neumann P."/>
        </authorList>
    </citation>
    <scope>NUCLEOTIDE SEQUENCE</scope>
</reference>
<evidence type="ECO:0008006" key="5">
    <source>
        <dbReference type="Google" id="ProtNLM"/>
    </source>
</evidence>
<feature type="transmembrane region" description="Helical" evidence="2">
    <location>
        <begin position="30"/>
        <end position="47"/>
    </location>
</feature>
<feature type="compositionally biased region" description="Basic and acidic residues" evidence="1">
    <location>
        <begin position="785"/>
        <end position="814"/>
    </location>
</feature>
<sequence>MGMTSKDIQTYLWIFLEFSMKLICTYVREHPLSSFVCFVFIILYVFFSSIFWFLIYSLPILLMSGIVVIVIYCPERPKDDVGNRGKIEDEVGKKKKCVGRAQSVRRRKSKKDFPPYVENNGGSIFPPEGFGDHHVFDKSTLTEEEEEQHHMKDIREVVEVHSVTECCSSFDRFSKDWQKKPAFRRSRDEGEIKMMKDDDSDDNGEENVKRSKGGVQWTTHGHPQNKKNLMDLSEMERNKRLESLMARRRARRLVSIHVRRTLMNLGSDDPPISIMIPRTNSNCSSNGGLFSPSAPGSAPSVLLKNRNPFDLPYDQHEEKPNLSGGSFQHDFMVPQQDLMFCRHESFALGGGSFFGEFESDVDLHNVESSENYRSRTPFAGKEDAADELMKQVSVEEPDKLNCVSPSNIKEPVSTTQYEEDNGEVQIKSVLIEDIDDDRTSSSSSSPSESEEDEPFYRIDKNAIIKSLSTPPAPRNNQENGQEGRQIARMDENYYFAKFSMFPTPSHSIASDLQVEVSELGSPPRSVDGSSSLEEEISVYNRDTDEKDSSDTVWAASSGLDQNESRSREAPQVTEQDLVEVGFSSIHPTQIISPEGVIQQDSDLCTPTHADNKAEENDILELIKRNSHEKQGAELDTSEDSNIPADLEEASLFLPKSRHLDQETKMEVPHYLRNQEVLDASSIEETESLTEPQVVAHKLESYNPESFEEGSTNDHNNPSVVLERDGLPEHETSAHHSESHDHKEYPEEDSASNHTDTSVIPDEILKMDSVKETDRLPKLELATSHLESDNIDKSSVERSRTSHVDDLVMPEEKTMSSENTA</sequence>
<keyword evidence="2" id="KW-0472">Membrane</keyword>
<evidence type="ECO:0000256" key="2">
    <source>
        <dbReference type="SAM" id="Phobius"/>
    </source>
</evidence>
<evidence type="ECO:0000313" key="4">
    <source>
        <dbReference type="Proteomes" id="UP001152523"/>
    </source>
</evidence>
<gene>
    <name evidence="3" type="ORF">CEPIT_LOCUS23374</name>
</gene>
<feature type="compositionally biased region" description="Basic and acidic residues" evidence="1">
    <location>
        <begin position="184"/>
        <end position="197"/>
    </location>
</feature>
<evidence type="ECO:0000256" key="1">
    <source>
        <dbReference type="SAM" id="MobiDB-lite"/>
    </source>
</evidence>
<comment type="caution">
    <text evidence="3">The sequence shown here is derived from an EMBL/GenBank/DDBJ whole genome shotgun (WGS) entry which is preliminary data.</text>
</comment>
<keyword evidence="2" id="KW-0812">Transmembrane</keyword>
<accession>A0AAV0EAW1</accession>
<feature type="region of interest" description="Disordered" evidence="1">
    <location>
        <begin position="184"/>
        <end position="226"/>
    </location>
</feature>
<name>A0AAV0EAW1_9ASTE</name>
<feature type="compositionally biased region" description="Polar residues" evidence="1">
    <location>
        <begin position="708"/>
        <end position="718"/>
    </location>
</feature>
<feature type="compositionally biased region" description="Basic and acidic residues" evidence="1">
    <location>
        <begin position="721"/>
        <end position="744"/>
    </location>
</feature>
<dbReference type="Proteomes" id="UP001152523">
    <property type="component" value="Unassembled WGS sequence"/>
</dbReference>
<organism evidence="3 4">
    <name type="scientific">Cuscuta epithymum</name>
    <dbReference type="NCBI Taxonomy" id="186058"/>
    <lineage>
        <taxon>Eukaryota</taxon>
        <taxon>Viridiplantae</taxon>
        <taxon>Streptophyta</taxon>
        <taxon>Embryophyta</taxon>
        <taxon>Tracheophyta</taxon>
        <taxon>Spermatophyta</taxon>
        <taxon>Magnoliopsida</taxon>
        <taxon>eudicotyledons</taxon>
        <taxon>Gunneridae</taxon>
        <taxon>Pentapetalae</taxon>
        <taxon>asterids</taxon>
        <taxon>lamiids</taxon>
        <taxon>Solanales</taxon>
        <taxon>Convolvulaceae</taxon>
        <taxon>Cuscuteae</taxon>
        <taxon>Cuscuta</taxon>
        <taxon>Cuscuta subgen. Cuscuta</taxon>
    </lineage>
</organism>
<feature type="region of interest" description="Disordered" evidence="1">
    <location>
        <begin position="681"/>
        <end position="820"/>
    </location>
</feature>
<evidence type="ECO:0000313" key="3">
    <source>
        <dbReference type="EMBL" id="CAH9121008.1"/>
    </source>
</evidence>
<proteinExistence type="predicted"/>